<dbReference type="AlphaFoldDB" id="A0A3B1JX61"/>
<keyword evidence="3" id="KW-1185">Reference proteome</keyword>
<dbReference type="FunCoup" id="A0A3B1JX61">
    <property type="interactions" value="292"/>
</dbReference>
<dbReference type="GeneTree" id="ENSGT01030000234625"/>
<evidence type="ECO:0000313" key="3">
    <source>
        <dbReference type="Proteomes" id="UP000018467"/>
    </source>
</evidence>
<reference evidence="2" key="3">
    <citation type="submission" date="2025-08" db="UniProtKB">
        <authorList>
            <consortium name="Ensembl"/>
        </authorList>
    </citation>
    <scope>IDENTIFICATION</scope>
</reference>
<evidence type="ECO:0000313" key="2">
    <source>
        <dbReference type="Ensembl" id="ENSAMXP00000047022.1"/>
    </source>
</evidence>
<feature type="region of interest" description="Disordered" evidence="1">
    <location>
        <begin position="18"/>
        <end position="41"/>
    </location>
</feature>
<organism evidence="2 3">
    <name type="scientific">Astyanax mexicanus</name>
    <name type="common">Blind cave fish</name>
    <name type="synonym">Astyanax fasciatus mexicanus</name>
    <dbReference type="NCBI Taxonomy" id="7994"/>
    <lineage>
        <taxon>Eukaryota</taxon>
        <taxon>Metazoa</taxon>
        <taxon>Chordata</taxon>
        <taxon>Craniata</taxon>
        <taxon>Vertebrata</taxon>
        <taxon>Euteleostomi</taxon>
        <taxon>Actinopterygii</taxon>
        <taxon>Neopterygii</taxon>
        <taxon>Teleostei</taxon>
        <taxon>Ostariophysi</taxon>
        <taxon>Characiformes</taxon>
        <taxon>Characoidei</taxon>
        <taxon>Acestrorhamphidae</taxon>
        <taxon>Acestrorhamphinae</taxon>
        <taxon>Astyanax</taxon>
    </lineage>
</organism>
<proteinExistence type="predicted"/>
<dbReference type="Bgee" id="ENSAMXG00000036004">
    <property type="expression patterns" value="Expressed in head kidney and 11 other cell types or tissues"/>
</dbReference>
<accession>A0A3B1JX61</accession>
<reference evidence="2" key="4">
    <citation type="submission" date="2025-09" db="UniProtKB">
        <authorList>
            <consortium name="Ensembl"/>
        </authorList>
    </citation>
    <scope>IDENTIFICATION</scope>
</reference>
<dbReference type="InParanoid" id="A0A3B1JX61"/>
<name>A0A3B1JX61_ASTMX</name>
<dbReference type="Proteomes" id="UP000018467">
    <property type="component" value="Unassembled WGS sequence"/>
</dbReference>
<dbReference type="InterPro" id="IPR022179">
    <property type="entry name" value="CFAP276"/>
</dbReference>
<protein>
    <submittedName>
        <fullName evidence="2">Si:ch211-163l21.7</fullName>
    </submittedName>
</protein>
<dbReference type="Pfam" id="PF12494">
    <property type="entry name" value="DUF3695"/>
    <property type="match status" value="1"/>
</dbReference>
<evidence type="ECO:0000256" key="1">
    <source>
        <dbReference type="SAM" id="MobiDB-lite"/>
    </source>
</evidence>
<sequence>MPGNRDPYQFPRYENDLNFTGIKESQKPPFKKPTHLAQNDEPWSRLNDTATFSSMRRSVLHHDEFAPKDSLDLHLRSVYDNHADLLLNKNQTVLQRETLMDRRGKHNESDEPEKEPLRVWVNPQKASIFSIEGSIGEKQIQPSILHNFNKHTLIICSYFQSLPTKRLQTEATPENTTVAFTQHEKLKLQK</sequence>
<dbReference type="STRING" id="7994.ENSAMXP00000047022"/>
<reference evidence="3" key="2">
    <citation type="journal article" date="2014" name="Nat. Commun.">
        <title>The cavefish genome reveals candidate genes for eye loss.</title>
        <authorList>
            <person name="McGaugh S.E."/>
            <person name="Gross J.B."/>
            <person name="Aken B."/>
            <person name="Blin M."/>
            <person name="Borowsky R."/>
            <person name="Chalopin D."/>
            <person name="Hinaux H."/>
            <person name="Jeffery W.R."/>
            <person name="Keene A."/>
            <person name="Ma L."/>
            <person name="Minx P."/>
            <person name="Murphy D."/>
            <person name="O'Quin K.E."/>
            <person name="Retaux S."/>
            <person name="Rohner N."/>
            <person name="Searle S.M."/>
            <person name="Stahl B.A."/>
            <person name="Tabin C."/>
            <person name="Volff J.N."/>
            <person name="Yoshizawa M."/>
            <person name="Warren W.C."/>
        </authorList>
    </citation>
    <scope>NUCLEOTIDE SEQUENCE [LARGE SCALE GENOMIC DNA]</scope>
    <source>
        <strain evidence="3">female</strain>
    </source>
</reference>
<reference evidence="3" key="1">
    <citation type="submission" date="2013-03" db="EMBL/GenBank/DDBJ databases">
        <authorList>
            <person name="Jeffery W."/>
            <person name="Warren W."/>
            <person name="Wilson R.K."/>
        </authorList>
    </citation>
    <scope>NUCLEOTIDE SEQUENCE</scope>
    <source>
        <strain evidence="3">female</strain>
    </source>
</reference>
<dbReference type="Ensembl" id="ENSAMXT00000056982.1">
    <property type="protein sequence ID" value="ENSAMXP00000047022.1"/>
    <property type="gene ID" value="ENSAMXG00000036004.1"/>
</dbReference>